<evidence type="ECO:0000313" key="2">
    <source>
        <dbReference type="Proteomes" id="UP000886520"/>
    </source>
</evidence>
<protein>
    <submittedName>
        <fullName evidence="1">Uncharacterized protein</fullName>
    </submittedName>
</protein>
<dbReference type="EMBL" id="JABFUD020000005">
    <property type="protein sequence ID" value="KAI5079266.1"/>
    <property type="molecule type" value="Genomic_DNA"/>
</dbReference>
<name>A0A9D4V4L0_ADICA</name>
<evidence type="ECO:0000313" key="1">
    <source>
        <dbReference type="EMBL" id="KAI5079266.1"/>
    </source>
</evidence>
<gene>
    <name evidence="1" type="ORF">GOP47_0004745</name>
</gene>
<sequence length="147" mass="16337">MKLRPEVGVVRNSHLDLINRLKGQFEDGFKLRDEDCELVSFLVAAAARMPIILRMMLSSTLFMVSDSLTSEAFGSFNLGSLFMVHRGVLLLSMGCGVWDIVHGLKKMQQGCWHAANVRGTIRRMQASIALLEESLLSPVSLSVGHEY</sequence>
<dbReference type="Proteomes" id="UP000886520">
    <property type="component" value="Chromosome 5"/>
</dbReference>
<accession>A0A9D4V4L0</accession>
<proteinExistence type="predicted"/>
<keyword evidence="2" id="KW-1185">Reference proteome</keyword>
<organism evidence="1 2">
    <name type="scientific">Adiantum capillus-veneris</name>
    <name type="common">Maidenhair fern</name>
    <dbReference type="NCBI Taxonomy" id="13818"/>
    <lineage>
        <taxon>Eukaryota</taxon>
        <taxon>Viridiplantae</taxon>
        <taxon>Streptophyta</taxon>
        <taxon>Embryophyta</taxon>
        <taxon>Tracheophyta</taxon>
        <taxon>Polypodiopsida</taxon>
        <taxon>Polypodiidae</taxon>
        <taxon>Polypodiales</taxon>
        <taxon>Pteridineae</taxon>
        <taxon>Pteridaceae</taxon>
        <taxon>Vittarioideae</taxon>
        <taxon>Adiantum</taxon>
    </lineage>
</organism>
<reference evidence="1 2" key="1">
    <citation type="submission" date="2021-01" db="EMBL/GenBank/DDBJ databases">
        <title>Adiantum capillus-veneris genome.</title>
        <authorList>
            <person name="Fang Y."/>
            <person name="Liao Q."/>
        </authorList>
    </citation>
    <scope>NUCLEOTIDE SEQUENCE [LARGE SCALE GENOMIC DNA]</scope>
    <source>
        <strain evidence="1">H3</strain>
        <tissue evidence="1">Leaf</tissue>
    </source>
</reference>
<comment type="caution">
    <text evidence="1">The sequence shown here is derived from an EMBL/GenBank/DDBJ whole genome shotgun (WGS) entry which is preliminary data.</text>
</comment>
<dbReference type="AlphaFoldDB" id="A0A9D4V4L0"/>